<reference evidence="2" key="1">
    <citation type="submission" date="2021-06" db="EMBL/GenBank/DDBJ databases">
        <title>Complete genome sequence of Nocardioides sp. G188.</title>
        <authorList>
            <person name="Im W.-T."/>
        </authorList>
    </citation>
    <scope>NUCLEOTIDE SEQUENCE</scope>
    <source>
        <strain evidence="2">G188</strain>
    </source>
</reference>
<feature type="region of interest" description="Disordered" evidence="1">
    <location>
        <begin position="1"/>
        <end position="33"/>
    </location>
</feature>
<evidence type="ECO:0000256" key="1">
    <source>
        <dbReference type="SAM" id="MobiDB-lite"/>
    </source>
</evidence>
<protein>
    <submittedName>
        <fullName evidence="2">Peptidase S10</fullName>
    </submittedName>
</protein>
<dbReference type="KEGG" id="nps:KRR39_21420"/>
<proteinExistence type="predicted"/>
<dbReference type="AlphaFoldDB" id="A0A975SXR1"/>
<organism evidence="2 3">
    <name type="scientific">Nocardioides panacis</name>
    <dbReference type="NCBI Taxonomy" id="2849501"/>
    <lineage>
        <taxon>Bacteria</taxon>
        <taxon>Bacillati</taxon>
        <taxon>Actinomycetota</taxon>
        <taxon>Actinomycetes</taxon>
        <taxon>Propionibacteriales</taxon>
        <taxon>Nocardioidaceae</taxon>
        <taxon>Nocardioides</taxon>
    </lineage>
</organism>
<evidence type="ECO:0000313" key="2">
    <source>
        <dbReference type="EMBL" id="QWZ07900.1"/>
    </source>
</evidence>
<sequence length="501" mass="55798">MPDEKTPAEKKTTDETPKAGAAETKPADPTDDLVTTRHHLRVGRTTLEYAATTGRVVLRDEVYEDGKFTGFKAKAEMSMTSYVVEGGAPDRPVTFAFNGGPGSSSVWLHLGLLGPRRVVMGDVGALTPPPYELADNAESLLAVSDLVFIDPVSTGYSRAVEGTKPEPFHGYQGDIDSVAELIRVWTSRNKRWMSPKFVAGESYGTTRGAALAEHLQSRYGMYLNGLILISSVLDFASLDFENQRNDRAHALYLPTYAAVAHYHGRHGRRSLQSVLADAEEYAARDYPWVLSRGDRLTAKERAAAVRRLAGLTGLSEDYVDRADLRIEHWRFFGELLRDERRTVGRLDARFTGPMASAIAEEMDADPSHDAIAGPYAAAFNHYVRDELGYESDLPYEQISRRVNPWSFKDFEGRPVDVTPKLERAMRANPHLQVHVAYGYYDGATPHFAAEDVIAHLHLPDELRANIEHKYYEAGHMMYVHEPSRLQQSKDLAGFVTRAGGR</sequence>
<dbReference type="Pfam" id="PF00450">
    <property type="entry name" value="Peptidase_S10"/>
    <property type="match status" value="1"/>
</dbReference>
<dbReference type="GO" id="GO:0004185">
    <property type="term" value="F:serine-type carboxypeptidase activity"/>
    <property type="evidence" value="ECO:0007669"/>
    <property type="project" value="InterPro"/>
</dbReference>
<dbReference type="InterPro" id="IPR001563">
    <property type="entry name" value="Peptidase_S10"/>
</dbReference>
<keyword evidence="3" id="KW-1185">Reference proteome</keyword>
<dbReference type="GO" id="GO:0006508">
    <property type="term" value="P:proteolysis"/>
    <property type="evidence" value="ECO:0007669"/>
    <property type="project" value="InterPro"/>
</dbReference>
<dbReference type="Proteomes" id="UP000683575">
    <property type="component" value="Chromosome"/>
</dbReference>
<gene>
    <name evidence="2" type="ORF">KRR39_21420</name>
</gene>
<accession>A0A975SXR1</accession>
<feature type="compositionally biased region" description="Basic and acidic residues" evidence="1">
    <location>
        <begin position="1"/>
        <end position="17"/>
    </location>
</feature>
<evidence type="ECO:0000313" key="3">
    <source>
        <dbReference type="Proteomes" id="UP000683575"/>
    </source>
</evidence>
<name>A0A975SXR1_9ACTN</name>
<dbReference type="RefSeq" id="WP_216939410.1">
    <property type="nucleotide sequence ID" value="NZ_CP077062.1"/>
</dbReference>
<dbReference type="EMBL" id="CP077062">
    <property type="protein sequence ID" value="QWZ07900.1"/>
    <property type="molecule type" value="Genomic_DNA"/>
</dbReference>